<keyword evidence="3" id="KW-1185">Reference proteome</keyword>
<dbReference type="EMBL" id="CAMGYJ010000008">
    <property type="protein sequence ID" value="CAI0461529.1"/>
    <property type="molecule type" value="Genomic_DNA"/>
</dbReference>
<feature type="compositionally biased region" description="Basic and acidic residues" evidence="1">
    <location>
        <begin position="1"/>
        <end position="30"/>
    </location>
</feature>
<dbReference type="Proteomes" id="UP001154282">
    <property type="component" value="Unassembled WGS sequence"/>
</dbReference>
<evidence type="ECO:0000256" key="1">
    <source>
        <dbReference type="SAM" id="MobiDB-lite"/>
    </source>
</evidence>
<feature type="region of interest" description="Disordered" evidence="1">
    <location>
        <begin position="1"/>
        <end position="103"/>
    </location>
</feature>
<sequence length="103" mass="10953">MEKKQEVSPPEEKSADRSRGVDKKESKSDEFDLPLESSPYVNYDDLDDYKLKGYGAEGHLQPEPGRGAGATDAPTPSGAAGTRQYDVAGAGTATDTINHQGVP</sequence>
<evidence type="ECO:0000313" key="3">
    <source>
        <dbReference type="Proteomes" id="UP001154282"/>
    </source>
</evidence>
<name>A0AAV0NSD7_9ROSI</name>
<evidence type="ECO:0000313" key="2">
    <source>
        <dbReference type="EMBL" id="CAI0461529.1"/>
    </source>
</evidence>
<dbReference type="Pfam" id="PF10714">
    <property type="entry name" value="LEA_6"/>
    <property type="match status" value="1"/>
</dbReference>
<feature type="compositionally biased region" description="Polar residues" evidence="1">
    <location>
        <begin position="93"/>
        <end position="103"/>
    </location>
</feature>
<proteinExistence type="predicted"/>
<dbReference type="InterPro" id="IPR018930">
    <property type="entry name" value="LEA-18"/>
</dbReference>
<dbReference type="AlphaFoldDB" id="A0AAV0NSD7"/>
<protein>
    <recommendedName>
        <fullName evidence="4">Late embryogenesis abundant protein, LEA-18</fullName>
    </recommendedName>
</protein>
<accession>A0AAV0NSD7</accession>
<evidence type="ECO:0008006" key="4">
    <source>
        <dbReference type="Google" id="ProtNLM"/>
    </source>
</evidence>
<reference evidence="2" key="1">
    <citation type="submission" date="2022-08" db="EMBL/GenBank/DDBJ databases">
        <authorList>
            <person name="Gutierrez-Valencia J."/>
        </authorList>
    </citation>
    <scope>NUCLEOTIDE SEQUENCE</scope>
</reference>
<gene>
    <name evidence="2" type="ORF">LITE_LOCUS34968</name>
</gene>
<organism evidence="2 3">
    <name type="scientific">Linum tenue</name>
    <dbReference type="NCBI Taxonomy" id="586396"/>
    <lineage>
        <taxon>Eukaryota</taxon>
        <taxon>Viridiplantae</taxon>
        <taxon>Streptophyta</taxon>
        <taxon>Embryophyta</taxon>
        <taxon>Tracheophyta</taxon>
        <taxon>Spermatophyta</taxon>
        <taxon>Magnoliopsida</taxon>
        <taxon>eudicotyledons</taxon>
        <taxon>Gunneridae</taxon>
        <taxon>Pentapetalae</taxon>
        <taxon>rosids</taxon>
        <taxon>fabids</taxon>
        <taxon>Malpighiales</taxon>
        <taxon>Linaceae</taxon>
        <taxon>Linum</taxon>
    </lineage>
</organism>
<comment type="caution">
    <text evidence="2">The sequence shown here is derived from an EMBL/GenBank/DDBJ whole genome shotgun (WGS) entry which is preliminary data.</text>
</comment>